<reference evidence="9 10" key="1">
    <citation type="submission" date="2016-03" db="EMBL/GenBank/DDBJ databases">
        <title>Spore heat resistance.</title>
        <authorList>
            <person name="Boekhorst J."/>
            <person name="Berendsen E.M."/>
            <person name="Wells-Bennik M.H."/>
            <person name="Kuipers O.P."/>
        </authorList>
    </citation>
    <scope>NUCLEOTIDE SEQUENCE [LARGE SCALE GENOMIC DNA]</scope>
    <source>
        <strain evidence="9 10">AF16</strain>
    </source>
</reference>
<dbReference type="CDD" id="cd17335">
    <property type="entry name" value="MFS_MFSD6"/>
    <property type="match status" value="1"/>
</dbReference>
<evidence type="ECO:0000256" key="7">
    <source>
        <dbReference type="SAM" id="Phobius"/>
    </source>
</evidence>
<keyword evidence="4 7" id="KW-0812">Transmembrane</keyword>
<dbReference type="PANTHER" id="PTHR23522:SF4">
    <property type="entry name" value="NUCLEOSIDE PERMEASE NUPG-RELATED"/>
    <property type="match status" value="1"/>
</dbReference>
<feature type="transmembrane region" description="Helical" evidence="7">
    <location>
        <begin position="153"/>
        <end position="171"/>
    </location>
</feature>
<keyword evidence="10" id="KW-1185">Reference proteome</keyword>
<evidence type="ECO:0000259" key="8">
    <source>
        <dbReference type="PROSITE" id="PS50850"/>
    </source>
</evidence>
<evidence type="ECO:0000256" key="1">
    <source>
        <dbReference type="ARBA" id="ARBA00004651"/>
    </source>
</evidence>
<dbReference type="InterPro" id="IPR020846">
    <property type="entry name" value="MFS_dom"/>
</dbReference>
<feature type="transmembrane region" description="Helical" evidence="7">
    <location>
        <begin position="343"/>
        <end position="367"/>
    </location>
</feature>
<name>A0A178TBD5_9BACL</name>
<accession>A0A178TBD5</accession>
<keyword evidence="6 7" id="KW-0472">Membrane</keyword>
<sequence>MKSAVDRDGTFRYFIRYGGFFVYTRIFRAFYFLQFFSFGSLFPLLSVYLKDEVGLSGTEIGMIMSISPIVMIFTQPIWGMLSDYTRKPVQVLMISLLGTALFGLMYSLAHSYVSLLVIAALLAVMQSGIVPLSDSITLHYVQKANERYGSIRLWGALGFASAVPVAGQVAEWFHLRFIFYIFVALLIISSMLAWKLPREQSSAKVNIREGMKELVRIPPFLLFLLTTFLVFGPIYANNFYFGILITDLGGTLAGVGLAFLLAAGSEAPFMKFADGVVRKFGMMNVLLVATALSCARWLFYFFEPPLIIVYATTIVQGASVGLFIPAALQYVRDITPAHVRTTAVSLYATVGNGLGSWFCTFVGGYILERWTIEHVYLFFGLLTLGGMVIFAWQSKKALHKTSEI</sequence>
<evidence type="ECO:0000313" key="10">
    <source>
        <dbReference type="Proteomes" id="UP000078336"/>
    </source>
</evidence>
<comment type="subcellular location">
    <subcellularLocation>
        <location evidence="1">Cell membrane</location>
        <topology evidence="1">Multi-pass membrane protein</topology>
    </subcellularLocation>
</comment>
<dbReference type="InterPro" id="IPR036259">
    <property type="entry name" value="MFS_trans_sf"/>
</dbReference>
<feature type="transmembrane region" description="Helical" evidence="7">
    <location>
        <begin position="88"/>
        <end position="106"/>
    </location>
</feature>
<feature type="transmembrane region" description="Helical" evidence="7">
    <location>
        <begin position="373"/>
        <end position="392"/>
    </location>
</feature>
<organism evidence="9 10">
    <name type="scientific">Anoxybacillus flavithermus</name>
    <dbReference type="NCBI Taxonomy" id="33934"/>
    <lineage>
        <taxon>Bacteria</taxon>
        <taxon>Bacillati</taxon>
        <taxon>Bacillota</taxon>
        <taxon>Bacilli</taxon>
        <taxon>Bacillales</taxon>
        <taxon>Anoxybacillaceae</taxon>
        <taxon>Anoxybacillus</taxon>
    </lineage>
</organism>
<dbReference type="EMBL" id="LUCQ01000103">
    <property type="protein sequence ID" value="OAO78679.1"/>
    <property type="molecule type" value="Genomic_DNA"/>
</dbReference>
<dbReference type="GO" id="GO:0005886">
    <property type="term" value="C:plasma membrane"/>
    <property type="evidence" value="ECO:0007669"/>
    <property type="project" value="UniProtKB-SubCell"/>
</dbReference>
<feature type="transmembrane region" description="Helical" evidence="7">
    <location>
        <begin position="112"/>
        <end position="132"/>
    </location>
</feature>
<evidence type="ECO:0000313" key="9">
    <source>
        <dbReference type="EMBL" id="OAO78679.1"/>
    </source>
</evidence>
<feature type="transmembrane region" description="Helical" evidence="7">
    <location>
        <begin position="60"/>
        <end position="81"/>
    </location>
</feature>
<dbReference type="Proteomes" id="UP000078336">
    <property type="component" value="Unassembled WGS sequence"/>
</dbReference>
<evidence type="ECO:0000256" key="6">
    <source>
        <dbReference type="ARBA" id="ARBA00023136"/>
    </source>
</evidence>
<evidence type="ECO:0000256" key="5">
    <source>
        <dbReference type="ARBA" id="ARBA00022989"/>
    </source>
</evidence>
<dbReference type="AlphaFoldDB" id="A0A178TBD5"/>
<feature type="domain" description="Major facilitator superfamily (MFS) profile" evidence="8">
    <location>
        <begin position="23"/>
        <end position="398"/>
    </location>
</feature>
<protein>
    <submittedName>
        <fullName evidence="9">Putative 3-phenylpropionic acid transporter</fullName>
    </submittedName>
</protein>
<feature type="transmembrane region" description="Helical" evidence="7">
    <location>
        <begin position="308"/>
        <end position="331"/>
    </location>
</feature>
<dbReference type="InterPro" id="IPR024989">
    <property type="entry name" value="MFS_assoc_dom"/>
</dbReference>
<proteinExistence type="predicted"/>
<dbReference type="GO" id="GO:0015212">
    <property type="term" value="F:cytidine transmembrane transporter activity"/>
    <property type="evidence" value="ECO:0007669"/>
    <property type="project" value="TreeGrafter"/>
</dbReference>
<evidence type="ECO:0000256" key="4">
    <source>
        <dbReference type="ARBA" id="ARBA00022692"/>
    </source>
</evidence>
<dbReference type="PATRIC" id="fig|33934.6.peg.263"/>
<feature type="transmembrane region" description="Helical" evidence="7">
    <location>
        <begin position="241"/>
        <end position="263"/>
    </location>
</feature>
<keyword evidence="2" id="KW-0813">Transport</keyword>
<evidence type="ECO:0000256" key="2">
    <source>
        <dbReference type="ARBA" id="ARBA00022448"/>
    </source>
</evidence>
<evidence type="ECO:0000256" key="3">
    <source>
        <dbReference type="ARBA" id="ARBA00022475"/>
    </source>
</evidence>
<keyword evidence="5 7" id="KW-1133">Transmembrane helix</keyword>
<dbReference type="SUPFAM" id="SSF103473">
    <property type="entry name" value="MFS general substrate transporter"/>
    <property type="match status" value="1"/>
</dbReference>
<dbReference type="PANTHER" id="PTHR23522">
    <property type="entry name" value="BLL5896 PROTEIN"/>
    <property type="match status" value="1"/>
</dbReference>
<dbReference type="PROSITE" id="PS50850">
    <property type="entry name" value="MFS"/>
    <property type="match status" value="1"/>
</dbReference>
<feature type="transmembrane region" description="Helical" evidence="7">
    <location>
        <begin position="217"/>
        <end position="235"/>
    </location>
</feature>
<dbReference type="GO" id="GO:0015213">
    <property type="term" value="F:uridine transmembrane transporter activity"/>
    <property type="evidence" value="ECO:0007669"/>
    <property type="project" value="TreeGrafter"/>
</dbReference>
<keyword evidence="3" id="KW-1003">Cell membrane</keyword>
<feature type="transmembrane region" description="Helical" evidence="7">
    <location>
        <begin position="284"/>
        <end position="302"/>
    </location>
</feature>
<feature type="transmembrane region" description="Helical" evidence="7">
    <location>
        <begin position="177"/>
        <end position="196"/>
    </location>
</feature>
<dbReference type="Gene3D" id="1.20.1250.20">
    <property type="entry name" value="MFS general substrate transporter like domains"/>
    <property type="match status" value="2"/>
</dbReference>
<dbReference type="Pfam" id="PF12832">
    <property type="entry name" value="MFS_1_like"/>
    <property type="match status" value="1"/>
</dbReference>
<comment type="caution">
    <text evidence="9">The sequence shown here is derived from an EMBL/GenBank/DDBJ whole genome shotgun (WGS) entry which is preliminary data.</text>
</comment>
<gene>
    <name evidence="9" type="ORF">TAF16_1755</name>
</gene>